<dbReference type="GO" id="GO:0016020">
    <property type="term" value="C:membrane"/>
    <property type="evidence" value="ECO:0007669"/>
    <property type="project" value="UniProtKB-SubCell"/>
</dbReference>
<keyword evidence="3 5" id="KW-1133">Transmembrane helix</keyword>
<accession>A0A914P2A0</accession>
<dbReference type="PANTHER" id="PTHR12911">
    <property type="entry name" value="SAD1/UNC-84-LIKE PROTEIN-RELATED"/>
    <property type="match status" value="1"/>
</dbReference>
<dbReference type="AlphaFoldDB" id="A0A914P2A0"/>
<keyword evidence="7" id="KW-1185">Reference proteome</keyword>
<dbReference type="SUPFAM" id="SSF49785">
    <property type="entry name" value="Galactose-binding domain-like"/>
    <property type="match status" value="1"/>
</dbReference>
<evidence type="ECO:0000256" key="4">
    <source>
        <dbReference type="ARBA" id="ARBA00023136"/>
    </source>
</evidence>
<dbReference type="PROSITE" id="PS51469">
    <property type="entry name" value="SUN"/>
    <property type="match status" value="1"/>
</dbReference>
<dbReference type="InterPro" id="IPR045119">
    <property type="entry name" value="SUN1-5"/>
</dbReference>
<keyword evidence="2 5" id="KW-0812">Transmembrane</keyword>
<comment type="subcellular location">
    <subcellularLocation>
        <location evidence="1">Membrane</location>
    </subcellularLocation>
</comment>
<feature type="domain" description="SUN" evidence="6">
    <location>
        <begin position="41"/>
        <end position="195"/>
    </location>
</feature>
<dbReference type="PANTHER" id="PTHR12911:SF8">
    <property type="entry name" value="KLAROID PROTEIN-RELATED"/>
    <property type="match status" value="1"/>
</dbReference>
<proteinExistence type="predicted"/>
<evidence type="ECO:0000256" key="5">
    <source>
        <dbReference type="SAM" id="Phobius"/>
    </source>
</evidence>
<dbReference type="GO" id="GO:0005635">
    <property type="term" value="C:nuclear envelope"/>
    <property type="evidence" value="ECO:0007669"/>
    <property type="project" value="UniProtKB-ARBA"/>
</dbReference>
<reference evidence="8" key="1">
    <citation type="submission" date="2022-11" db="UniProtKB">
        <authorList>
            <consortium name="WormBaseParasite"/>
        </authorList>
    </citation>
    <scope>IDENTIFICATION</scope>
</reference>
<dbReference type="Gene3D" id="2.60.120.260">
    <property type="entry name" value="Galactose-binding domain-like"/>
    <property type="match status" value="1"/>
</dbReference>
<sequence length="200" mass="23168">MSIFWRPYLPLLIILNFIYILYPYIRIGKTPITLTDFAASFNGANVSSHSKTYDPKTNILYLSGIPLIYLSPNEPNILLQRPVKNLRIDDCWLMKGSNGYVEIELEKAVYVHQLVYHHFNQTGISDSTPKIIDVEAITNTILHLGTFNIFDNVITQIDEHNNHTVVSRLRFRVLQNYGNQIFTTLCRFQIFGEEENMNIN</sequence>
<dbReference type="Pfam" id="PF07738">
    <property type="entry name" value="Sad1_UNC"/>
    <property type="match status" value="1"/>
</dbReference>
<protein>
    <submittedName>
        <fullName evidence="8">SUN domain-containing protein</fullName>
    </submittedName>
</protein>
<evidence type="ECO:0000256" key="1">
    <source>
        <dbReference type="ARBA" id="ARBA00004370"/>
    </source>
</evidence>
<dbReference type="InterPro" id="IPR008979">
    <property type="entry name" value="Galactose-bd-like_sf"/>
</dbReference>
<dbReference type="InterPro" id="IPR012919">
    <property type="entry name" value="SUN_dom"/>
</dbReference>
<feature type="transmembrane region" description="Helical" evidence="5">
    <location>
        <begin position="7"/>
        <end position="25"/>
    </location>
</feature>
<evidence type="ECO:0000259" key="6">
    <source>
        <dbReference type="PROSITE" id="PS51469"/>
    </source>
</evidence>
<evidence type="ECO:0000256" key="3">
    <source>
        <dbReference type="ARBA" id="ARBA00022989"/>
    </source>
</evidence>
<dbReference type="WBParaSite" id="PDA_v2.g11949.t1">
    <property type="protein sequence ID" value="PDA_v2.g11949.t1"/>
    <property type="gene ID" value="PDA_v2.g11949"/>
</dbReference>
<keyword evidence="4 5" id="KW-0472">Membrane</keyword>
<name>A0A914P2A0_9BILA</name>
<evidence type="ECO:0000313" key="7">
    <source>
        <dbReference type="Proteomes" id="UP000887578"/>
    </source>
</evidence>
<evidence type="ECO:0000256" key="2">
    <source>
        <dbReference type="ARBA" id="ARBA00022692"/>
    </source>
</evidence>
<evidence type="ECO:0000313" key="8">
    <source>
        <dbReference type="WBParaSite" id="PDA_v2.g11949.t1"/>
    </source>
</evidence>
<dbReference type="GO" id="GO:0043495">
    <property type="term" value="F:protein-membrane adaptor activity"/>
    <property type="evidence" value="ECO:0007669"/>
    <property type="project" value="TreeGrafter"/>
</dbReference>
<dbReference type="Proteomes" id="UP000887578">
    <property type="component" value="Unplaced"/>
</dbReference>
<organism evidence="7 8">
    <name type="scientific">Panagrolaimus davidi</name>
    <dbReference type="NCBI Taxonomy" id="227884"/>
    <lineage>
        <taxon>Eukaryota</taxon>
        <taxon>Metazoa</taxon>
        <taxon>Ecdysozoa</taxon>
        <taxon>Nematoda</taxon>
        <taxon>Chromadorea</taxon>
        <taxon>Rhabditida</taxon>
        <taxon>Tylenchina</taxon>
        <taxon>Panagrolaimomorpha</taxon>
        <taxon>Panagrolaimoidea</taxon>
        <taxon>Panagrolaimidae</taxon>
        <taxon>Panagrolaimus</taxon>
    </lineage>
</organism>